<name>A0A2D2Q3D6_PARLV</name>
<dbReference type="PANTHER" id="PTHR37468:SF1">
    <property type="entry name" value="SULFATE TRANSPORTER CYSZ"/>
    <property type="match status" value="1"/>
</dbReference>
<feature type="transmembrane region" description="Helical" evidence="10">
    <location>
        <begin position="146"/>
        <end position="171"/>
    </location>
</feature>
<keyword evidence="4" id="KW-0997">Cell inner membrane</keyword>
<evidence type="ECO:0000256" key="2">
    <source>
        <dbReference type="ARBA" id="ARBA00022448"/>
    </source>
</evidence>
<keyword evidence="3" id="KW-1003">Cell membrane</keyword>
<evidence type="ECO:0000313" key="12">
    <source>
        <dbReference type="Proteomes" id="UP000231057"/>
    </source>
</evidence>
<dbReference type="GO" id="GO:0019344">
    <property type="term" value="P:cysteine biosynthetic process"/>
    <property type="evidence" value="ECO:0007669"/>
    <property type="project" value="TreeGrafter"/>
</dbReference>
<evidence type="ECO:0000256" key="5">
    <source>
        <dbReference type="ARBA" id="ARBA00022605"/>
    </source>
</evidence>
<evidence type="ECO:0000256" key="8">
    <source>
        <dbReference type="ARBA" id="ARBA00023032"/>
    </source>
</evidence>
<dbReference type="InterPro" id="IPR050480">
    <property type="entry name" value="CysZ-like"/>
</dbReference>
<evidence type="ECO:0000313" key="11">
    <source>
        <dbReference type="EMBL" id="ATS19016.1"/>
    </source>
</evidence>
<dbReference type="GO" id="GO:0009675">
    <property type="term" value="F:high-affinity sulfate:proton symporter activity"/>
    <property type="evidence" value="ECO:0007669"/>
    <property type="project" value="TreeGrafter"/>
</dbReference>
<dbReference type="AlphaFoldDB" id="A0A2D2Q3D6"/>
<sequence>MWSVSQRFQRGFFAFGRGLRFIARHRLWAYLLLPAIVSFLLGTALIISAFVAVQTLGEQWVVVPLGSWQWLYDAVVDVVAVAIALFLALIGYQTLIPLVVIPFLGPLLNRVEKITTGHTIEVGWRRDLFNTIVGGWFALRDALVQLVCLLLSFLCGPLQPIVMVLVNSYFFGRGSFDYPLEKHSRTLKERQVLTRAYTPEIYGLGLAQCLGLLVPLAGMVLVPAVGVVAAALLIQERDPNTALSVSPALPQR</sequence>
<dbReference type="Proteomes" id="UP000231057">
    <property type="component" value="Chromosome"/>
</dbReference>
<keyword evidence="9 10" id="KW-0472">Membrane</keyword>
<dbReference type="GO" id="GO:0000103">
    <property type="term" value="P:sulfate assimilation"/>
    <property type="evidence" value="ECO:0007669"/>
    <property type="project" value="TreeGrafter"/>
</dbReference>
<keyword evidence="6 10" id="KW-0812">Transmembrane</keyword>
<organism evidence="11 12">
    <name type="scientific">Parathermosynechococcus lividus PCC 6715</name>
    <dbReference type="NCBI Taxonomy" id="1917166"/>
    <lineage>
        <taxon>Bacteria</taxon>
        <taxon>Bacillati</taxon>
        <taxon>Cyanobacteriota</taxon>
        <taxon>Cyanophyceae</taxon>
        <taxon>Acaryochloridales</taxon>
        <taxon>Thermosynechococcaceae</taxon>
        <taxon>Parathermosynechococcus</taxon>
    </lineage>
</organism>
<evidence type="ECO:0000256" key="4">
    <source>
        <dbReference type="ARBA" id="ARBA00022519"/>
    </source>
</evidence>
<evidence type="ECO:0000256" key="9">
    <source>
        <dbReference type="ARBA" id="ARBA00023136"/>
    </source>
</evidence>
<dbReference type="KEGG" id="slw:BRW62_09990"/>
<feature type="transmembrane region" description="Helical" evidence="10">
    <location>
        <begin position="212"/>
        <end position="234"/>
    </location>
</feature>
<evidence type="ECO:0000256" key="3">
    <source>
        <dbReference type="ARBA" id="ARBA00022475"/>
    </source>
</evidence>
<keyword evidence="2" id="KW-0813">Transport</keyword>
<reference evidence="12" key="2">
    <citation type="journal article" date="2022" name="Front. Microbiol.">
        <title>Comparative Genomic Analysis Revealed Distinct Molecular Components and Organization of CO2-Concentrating Mechanism in Thermophilic Cyanobacteria.</title>
        <authorList>
            <person name="Tang J."/>
            <person name="Zhou H."/>
            <person name="Yao D."/>
            <person name="Riaz S."/>
            <person name="You D."/>
            <person name="Klepacz-Smolka A."/>
            <person name="Daroch M."/>
        </authorList>
    </citation>
    <scope>NUCLEOTIDE SEQUENCE [LARGE SCALE GENOMIC DNA]</scope>
    <source>
        <strain evidence="12">PCC 6715</strain>
    </source>
</reference>
<evidence type="ECO:0000256" key="6">
    <source>
        <dbReference type="ARBA" id="ARBA00022692"/>
    </source>
</evidence>
<keyword evidence="8" id="KW-0764">Sulfate transport</keyword>
<dbReference type="RefSeq" id="WP_099799350.1">
    <property type="nucleotide sequence ID" value="NZ_CP018092.1"/>
</dbReference>
<proteinExistence type="predicted"/>
<reference evidence="11 12" key="1">
    <citation type="submission" date="2016-11" db="EMBL/GenBank/DDBJ databases">
        <title>Complete genome sequence of thermophilic cyanobacteria strain Synechococcus sp. PCC6715.</title>
        <authorList>
            <person name="Tang J."/>
            <person name="Daroch M."/>
            <person name="Liang Y."/>
            <person name="Jiang D."/>
            <person name="Shah M."/>
        </authorList>
    </citation>
    <scope>NUCLEOTIDE SEQUENCE [LARGE SCALE GENOMIC DNA]</scope>
    <source>
        <strain evidence="11 12">PCC 6715</strain>
    </source>
</reference>
<evidence type="ECO:0000256" key="10">
    <source>
        <dbReference type="SAM" id="Phobius"/>
    </source>
</evidence>
<gene>
    <name evidence="11" type="ORF">BRW62_09990</name>
</gene>
<dbReference type="OrthoDB" id="564931at2"/>
<dbReference type="EMBL" id="CP018092">
    <property type="protein sequence ID" value="ATS19016.1"/>
    <property type="molecule type" value="Genomic_DNA"/>
</dbReference>
<evidence type="ECO:0000256" key="1">
    <source>
        <dbReference type="ARBA" id="ARBA00004141"/>
    </source>
</evidence>
<keyword evidence="7 10" id="KW-1133">Transmembrane helix</keyword>
<evidence type="ECO:0000256" key="7">
    <source>
        <dbReference type="ARBA" id="ARBA00022989"/>
    </source>
</evidence>
<dbReference type="GO" id="GO:0005886">
    <property type="term" value="C:plasma membrane"/>
    <property type="evidence" value="ECO:0007669"/>
    <property type="project" value="TreeGrafter"/>
</dbReference>
<protein>
    <recommendedName>
        <fullName evidence="13">EI24 domain-containing protein</fullName>
    </recommendedName>
</protein>
<accession>A0A2D2Q3D6</accession>
<feature type="transmembrane region" description="Helical" evidence="10">
    <location>
        <begin position="27"/>
        <end position="54"/>
    </location>
</feature>
<keyword evidence="12" id="KW-1185">Reference proteome</keyword>
<feature type="transmembrane region" description="Helical" evidence="10">
    <location>
        <begin position="74"/>
        <end position="104"/>
    </location>
</feature>
<keyword evidence="5" id="KW-0028">Amino-acid biosynthesis</keyword>
<dbReference type="Pfam" id="PF07264">
    <property type="entry name" value="EI24"/>
    <property type="match status" value="1"/>
</dbReference>
<comment type="subcellular location">
    <subcellularLocation>
        <location evidence="1">Membrane</location>
        <topology evidence="1">Multi-pass membrane protein</topology>
    </subcellularLocation>
</comment>
<dbReference type="PANTHER" id="PTHR37468">
    <property type="entry name" value="SULFATE TRANSPORTER CYSZ"/>
    <property type="match status" value="1"/>
</dbReference>
<evidence type="ECO:0008006" key="13">
    <source>
        <dbReference type="Google" id="ProtNLM"/>
    </source>
</evidence>
<dbReference type="InterPro" id="IPR059112">
    <property type="entry name" value="CysZ/EI24"/>
</dbReference>